<dbReference type="RefSeq" id="XP_064668870.1">
    <property type="nucleotide sequence ID" value="XM_064811759.1"/>
</dbReference>
<dbReference type="SUPFAM" id="SSF46785">
    <property type="entry name" value="Winged helix' DNA-binding domain"/>
    <property type="match status" value="2"/>
</dbReference>
<dbReference type="GeneID" id="89935884"/>
<evidence type="ECO:0000256" key="5">
    <source>
        <dbReference type="SAM" id="MobiDB-lite"/>
    </source>
</evidence>
<evidence type="ECO:0000256" key="3">
    <source>
        <dbReference type="ARBA" id="ARBA00022927"/>
    </source>
</evidence>
<organism evidence="6 7">
    <name type="scientific">Canariomyces notabilis</name>
    <dbReference type="NCBI Taxonomy" id="2074819"/>
    <lineage>
        <taxon>Eukaryota</taxon>
        <taxon>Fungi</taxon>
        <taxon>Dikarya</taxon>
        <taxon>Ascomycota</taxon>
        <taxon>Pezizomycotina</taxon>
        <taxon>Sordariomycetes</taxon>
        <taxon>Sordariomycetidae</taxon>
        <taxon>Sordariales</taxon>
        <taxon>Chaetomiaceae</taxon>
        <taxon>Canariomyces</taxon>
    </lineage>
</organism>
<reference evidence="6" key="2">
    <citation type="submission" date="2023-05" db="EMBL/GenBank/DDBJ databases">
        <authorList>
            <consortium name="Lawrence Berkeley National Laboratory"/>
            <person name="Steindorff A."/>
            <person name="Hensen N."/>
            <person name="Bonometti L."/>
            <person name="Westerberg I."/>
            <person name="Brannstrom I.O."/>
            <person name="Guillou S."/>
            <person name="Cros-Aarteil S."/>
            <person name="Calhoun S."/>
            <person name="Haridas S."/>
            <person name="Kuo A."/>
            <person name="Mondo S."/>
            <person name="Pangilinan J."/>
            <person name="Riley R."/>
            <person name="Labutti K."/>
            <person name="Andreopoulos B."/>
            <person name="Lipzen A."/>
            <person name="Chen C."/>
            <person name="Yanf M."/>
            <person name="Daum C."/>
            <person name="Ng V."/>
            <person name="Clum A."/>
            <person name="Ohm R."/>
            <person name="Martin F."/>
            <person name="Silar P."/>
            <person name="Natvig D."/>
            <person name="Lalanne C."/>
            <person name="Gautier V."/>
            <person name="Ament-Velasquez S.L."/>
            <person name="Kruys A."/>
            <person name="Hutchinson M.I."/>
            <person name="Powell A.J."/>
            <person name="Barry K."/>
            <person name="Miller A.N."/>
            <person name="Grigoriev I.V."/>
            <person name="Debuchy R."/>
            <person name="Gladieux P."/>
            <person name="Thoren M.H."/>
            <person name="Johannesson H."/>
        </authorList>
    </citation>
    <scope>NUCLEOTIDE SEQUENCE</scope>
    <source>
        <strain evidence="6">CBS 508.74</strain>
    </source>
</reference>
<feature type="compositionally biased region" description="Pro residues" evidence="5">
    <location>
        <begin position="1"/>
        <end position="12"/>
    </location>
</feature>
<evidence type="ECO:0000313" key="6">
    <source>
        <dbReference type="EMBL" id="KAK4111300.1"/>
    </source>
</evidence>
<accession>A0AAN6TBH9</accession>
<name>A0AAN6TBH9_9PEZI</name>
<dbReference type="FunFam" id="1.10.10.10:FF:000141">
    <property type="entry name" value="vacuolar protein-sorting-associated protein 25"/>
    <property type="match status" value="1"/>
</dbReference>
<proteinExistence type="inferred from homology"/>
<reference evidence="6" key="1">
    <citation type="journal article" date="2023" name="Mol. Phylogenet. Evol.">
        <title>Genome-scale phylogeny and comparative genomics of the fungal order Sordariales.</title>
        <authorList>
            <person name="Hensen N."/>
            <person name="Bonometti L."/>
            <person name="Westerberg I."/>
            <person name="Brannstrom I.O."/>
            <person name="Guillou S."/>
            <person name="Cros-Aarteil S."/>
            <person name="Calhoun S."/>
            <person name="Haridas S."/>
            <person name="Kuo A."/>
            <person name="Mondo S."/>
            <person name="Pangilinan J."/>
            <person name="Riley R."/>
            <person name="LaButti K."/>
            <person name="Andreopoulos B."/>
            <person name="Lipzen A."/>
            <person name="Chen C."/>
            <person name="Yan M."/>
            <person name="Daum C."/>
            <person name="Ng V."/>
            <person name="Clum A."/>
            <person name="Steindorff A."/>
            <person name="Ohm R.A."/>
            <person name="Martin F."/>
            <person name="Silar P."/>
            <person name="Natvig D.O."/>
            <person name="Lalanne C."/>
            <person name="Gautier V."/>
            <person name="Ament-Velasquez S.L."/>
            <person name="Kruys A."/>
            <person name="Hutchinson M.I."/>
            <person name="Powell A.J."/>
            <person name="Barry K."/>
            <person name="Miller A.N."/>
            <person name="Grigoriev I.V."/>
            <person name="Debuchy R."/>
            <person name="Gladieux P."/>
            <person name="Hiltunen Thoren M."/>
            <person name="Johannesson H."/>
        </authorList>
    </citation>
    <scope>NUCLEOTIDE SEQUENCE</scope>
    <source>
        <strain evidence="6">CBS 508.74</strain>
    </source>
</reference>
<dbReference type="GO" id="GO:0000814">
    <property type="term" value="C:ESCRT II complex"/>
    <property type="evidence" value="ECO:0007669"/>
    <property type="project" value="InterPro"/>
</dbReference>
<dbReference type="GO" id="GO:0042803">
    <property type="term" value="F:protein homodimerization activity"/>
    <property type="evidence" value="ECO:0007669"/>
    <property type="project" value="TreeGrafter"/>
</dbReference>
<dbReference type="Proteomes" id="UP001302812">
    <property type="component" value="Unassembled WGS sequence"/>
</dbReference>
<dbReference type="GO" id="GO:0005198">
    <property type="term" value="F:structural molecule activity"/>
    <property type="evidence" value="ECO:0007669"/>
    <property type="project" value="TreeGrafter"/>
</dbReference>
<feature type="region of interest" description="Disordered" evidence="5">
    <location>
        <begin position="1"/>
        <end position="21"/>
    </location>
</feature>
<dbReference type="Gene3D" id="1.10.10.10">
    <property type="entry name" value="Winged helix-like DNA-binding domain superfamily/Winged helix DNA-binding domain"/>
    <property type="match status" value="1"/>
</dbReference>
<dbReference type="GO" id="GO:0043328">
    <property type="term" value="P:protein transport to vacuole involved in ubiquitin-dependent protein catabolic process via the multivesicular body sorting pathway"/>
    <property type="evidence" value="ECO:0007669"/>
    <property type="project" value="TreeGrafter"/>
</dbReference>
<dbReference type="InterPro" id="IPR014041">
    <property type="entry name" value="ESCRT-II_cplx_Vps25-sub_N"/>
</dbReference>
<keyword evidence="3" id="KW-0653">Protein transport</keyword>
<sequence length="216" mass="24269">MSNPTPTPPPPTSSSSTTSFPFPREYSFPPFFTRQTNLTTHHAQLVKWAALVVAYCRHYRIFKLALSGTGTVATNTTTSITTTAGGDQQQQQRDTTELFHNRRINRRLSLADIREVIDFLRKDGRAEYVNGGGGDLVWIYWRTPEEWAALVEAWVEATGQRGSVMTLYELVEGDATLGEEFHGLDQDLLLKALNVLVKRGKAQIFGQEDSRGVKFF</sequence>
<keyword evidence="7" id="KW-1185">Reference proteome</keyword>
<dbReference type="Pfam" id="PF05871">
    <property type="entry name" value="ESCRT-II"/>
    <property type="match status" value="1"/>
</dbReference>
<comment type="caution">
    <text evidence="6">The sequence shown here is derived from an EMBL/GenBank/DDBJ whole genome shotgun (WGS) entry which is preliminary data.</text>
</comment>
<dbReference type="EMBL" id="MU853346">
    <property type="protein sequence ID" value="KAK4111300.1"/>
    <property type="molecule type" value="Genomic_DNA"/>
</dbReference>
<dbReference type="Gene3D" id="1.10.10.570">
    <property type="entry name" value="Winged helix' DNA-binding domain. Chain C. Domain 1"/>
    <property type="match status" value="1"/>
</dbReference>
<dbReference type="InterPro" id="IPR036390">
    <property type="entry name" value="WH_DNA-bd_sf"/>
</dbReference>
<keyword evidence="2" id="KW-0813">Transport</keyword>
<dbReference type="PANTHER" id="PTHR13149:SF0">
    <property type="entry name" value="VACUOLAR PROTEIN-SORTING-ASSOCIATED PROTEIN 25"/>
    <property type="match status" value="1"/>
</dbReference>
<evidence type="ECO:0000256" key="4">
    <source>
        <dbReference type="ARBA" id="ARBA00030094"/>
    </source>
</evidence>
<gene>
    <name evidence="6" type="ORF">N656DRAFT_711717</name>
</gene>
<evidence type="ECO:0000256" key="1">
    <source>
        <dbReference type="ARBA" id="ARBA00009674"/>
    </source>
</evidence>
<evidence type="ECO:0000313" key="7">
    <source>
        <dbReference type="Proteomes" id="UP001302812"/>
    </source>
</evidence>
<dbReference type="InterPro" id="IPR008570">
    <property type="entry name" value="ESCRT-II_cplx_Vps25-sub"/>
</dbReference>
<dbReference type="GO" id="GO:0016236">
    <property type="term" value="P:macroautophagy"/>
    <property type="evidence" value="ECO:0007669"/>
    <property type="project" value="UniProtKB-ARBA"/>
</dbReference>
<dbReference type="InterPro" id="IPR036388">
    <property type="entry name" value="WH-like_DNA-bd_sf"/>
</dbReference>
<dbReference type="PANTHER" id="PTHR13149">
    <property type="entry name" value="VACUOLAR PROTEIN SORTING-ASSOCIATED PROTEIN VPS25"/>
    <property type="match status" value="1"/>
</dbReference>
<dbReference type="AlphaFoldDB" id="A0AAN6TBH9"/>
<evidence type="ECO:0000256" key="2">
    <source>
        <dbReference type="ARBA" id="ARBA00022448"/>
    </source>
</evidence>
<comment type="similarity">
    <text evidence="1">Belongs to the VPS25 family.</text>
</comment>
<protein>
    <recommendedName>
        <fullName evidence="4">ESCRT-II complex subunit VPS25</fullName>
    </recommendedName>
</protein>